<proteinExistence type="predicted"/>
<feature type="region of interest" description="Disordered" evidence="1">
    <location>
        <begin position="63"/>
        <end position="92"/>
    </location>
</feature>
<sequence length="162" mass="17482">MEPVSLEGVSLTRAPSTSSVHGLFFVPSAFHRSPYSGSKRKSDRGICFGRSSECASKTVSGAARSMASVPAKPMVPPTRDVRHRSSRERLRSDNTAARVCVRPLFLHKHNNPFQLPISAGTVGTSTPYPRPATASSGSHGSRPLRGPLTLRCRIHFIFATPS</sequence>
<feature type="region of interest" description="Disordered" evidence="1">
    <location>
        <begin position="121"/>
        <end position="146"/>
    </location>
</feature>
<evidence type="ECO:0000313" key="2">
    <source>
        <dbReference type="Proteomes" id="UP000095287"/>
    </source>
</evidence>
<reference evidence="3" key="1">
    <citation type="submission" date="2016-11" db="UniProtKB">
        <authorList>
            <consortium name="WormBaseParasite"/>
        </authorList>
    </citation>
    <scope>IDENTIFICATION</scope>
</reference>
<dbReference type="Proteomes" id="UP000095287">
    <property type="component" value="Unplaced"/>
</dbReference>
<protein>
    <submittedName>
        <fullName evidence="3">Uncharacterized protein</fullName>
    </submittedName>
</protein>
<accession>A0A1I7Y8A5</accession>
<evidence type="ECO:0000256" key="1">
    <source>
        <dbReference type="SAM" id="MobiDB-lite"/>
    </source>
</evidence>
<name>A0A1I7Y8A5_9BILA</name>
<feature type="compositionally biased region" description="Polar residues" evidence="1">
    <location>
        <begin position="121"/>
        <end position="139"/>
    </location>
</feature>
<dbReference type="WBParaSite" id="L893_g1366.t1">
    <property type="protein sequence ID" value="L893_g1366.t1"/>
    <property type="gene ID" value="L893_g1366"/>
</dbReference>
<evidence type="ECO:0000313" key="3">
    <source>
        <dbReference type="WBParaSite" id="L893_g1366.t1"/>
    </source>
</evidence>
<keyword evidence="2" id="KW-1185">Reference proteome</keyword>
<dbReference type="AlphaFoldDB" id="A0A1I7Y8A5"/>
<organism evidence="2 3">
    <name type="scientific">Steinernema glaseri</name>
    <dbReference type="NCBI Taxonomy" id="37863"/>
    <lineage>
        <taxon>Eukaryota</taxon>
        <taxon>Metazoa</taxon>
        <taxon>Ecdysozoa</taxon>
        <taxon>Nematoda</taxon>
        <taxon>Chromadorea</taxon>
        <taxon>Rhabditida</taxon>
        <taxon>Tylenchina</taxon>
        <taxon>Panagrolaimomorpha</taxon>
        <taxon>Strongyloidoidea</taxon>
        <taxon>Steinernematidae</taxon>
        <taxon>Steinernema</taxon>
    </lineage>
</organism>